<evidence type="ECO:0000313" key="1">
    <source>
        <dbReference type="EMBL" id="AKK20656.1"/>
    </source>
</evidence>
<protein>
    <submittedName>
        <fullName evidence="1">Phage terminase, large subunit</fullName>
    </submittedName>
</protein>
<sequence length="187" mass="21805">MFKEKINEGVDAITSIAIDRNGHGGLICDCLQDNRYYVELVMRQGKADESDLYRNRRTELYFKILRWLENGASLINNPFLIRDLKNLELFTEPKTGKLAIVDKHKNGNESADYSDALYLTFAYHIARKDSSVSMVSRPFKLKPRFSVFKSRSENFVIMMEKEKKIDNLSDIFNVSKSRHCLRLQKKK</sequence>
<dbReference type="AlphaFoldDB" id="A0A0G3I430"/>
<organism evidence="1 2">
    <name type="scientific">Candidatus Liberibacter africanus PTSAPSY</name>
    <dbReference type="NCBI Taxonomy" id="1277257"/>
    <lineage>
        <taxon>Bacteria</taxon>
        <taxon>Pseudomonadati</taxon>
        <taxon>Pseudomonadota</taxon>
        <taxon>Alphaproteobacteria</taxon>
        <taxon>Hyphomicrobiales</taxon>
        <taxon>Rhizobiaceae</taxon>
        <taxon>Liberibacter</taxon>
    </lineage>
</organism>
<keyword evidence="2" id="KW-1185">Reference proteome</keyword>
<proteinExistence type="predicted"/>
<accession>A0A0G3I430</accession>
<evidence type="ECO:0000313" key="2">
    <source>
        <dbReference type="Proteomes" id="UP000035503"/>
    </source>
</evidence>
<gene>
    <name evidence="1" type="ORF">G293_05225</name>
</gene>
<dbReference type="RefSeq" id="WP_047264603.1">
    <property type="nucleotide sequence ID" value="NZ_CP004021.1"/>
</dbReference>
<dbReference type="Proteomes" id="UP000035503">
    <property type="component" value="Chromosome"/>
</dbReference>
<dbReference type="EMBL" id="CP004021">
    <property type="protein sequence ID" value="AKK20656.1"/>
    <property type="molecule type" value="Genomic_DNA"/>
</dbReference>
<dbReference type="KEGG" id="lau:G293_05225"/>
<name>A0A0G3I430_LIBAF</name>
<dbReference type="STRING" id="1277257.G293_05225"/>
<reference evidence="1 2" key="1">
    <citation type="journal article" date="2015" name="Genome Announc.">
        <title>Complete Genome Sequence of 'Candidatus Liberibacter africanus,' a Bacterium Associated with Citrus Huanglongbing.</title>
        <authorList>
            <person name="Lin H."/>
            <person name="Pietersen G."/>
            <person name="Han C."/>
            <person name="Read D.A."/>
            <person name="Lou B."/>
            <person name="Gupta G."/>
            <person name="Civerolo E.L."/>
        </authorList>
    </citation>
    <scope>NUCLEOTIDE SEQUENCE [LARGE SCALE GENOMIC DNA]</scope>
    <source>
        <strain evidence="1 2">PTSAPSY</strain>
    </source>
</reference>
<dbReference type="OrthoDB" id="9775154at2"/>
<dbReference type="PATRIC" id="fig|1277257.4.peg.1138"/>
<dbReference type="Gene3D" id="3.30.420.240">
    <property type="match status" value="1"/>
</dbReference>